<dbReference type="InterPro" id="IPR000700">
    <property type="entry name" value="PAS-assoc_C"/>
</dbReference>
<dbReference type="EMBL" id="CP049055">
    <property type="protein sequence ID" value="QII10429.1"/>
    <property type="molecule type" value="Genomic_DNA"/>
</dbReference>
<keyword evidence="5 11" id="KW-0418">Kinase</keyword>
<dbReference type="EMBL" id="LT934425">
    <property type="protein sequence ID" value="SOH03761.1"/>
    <property type="molecule type" value="Genomic_DNA"/>
</dbReference>
<dbReference type="KEGG" id="kst:KSMBR1_1259"/>
<reference evidence="13" key="3">
    <citation type="submission" date="2017-10" db="EMBL/GenBank/DDBJ databases">
        <authorList>
            <person name="Banno H."/>
            <person name="Chua N.-H."/>
        </authorList>
    </citation>
    <scope>NUCLEOTIDE SEQUENCE [LARGE SCALE GENOMIC DNA]</scope>
    <source>
        <strain evidence="13">Kuenenia_mbr1_ru-nijmegen</strain>
    </source>
</reference>
<dbReference type="SMART" id="SM00387">
    <property type="entry name" value="HATPase_c"/>
    <property type="match status" value="1"/>
</dbReference>
<evidence type="ECO:0000256" key="7">
    <source>
        <dbReference type="ARBA" id="ARBA00023136"/>
    </source>
</evidence>
<dbReference type="SUPFAM" id="SSF55781">
    <property type="entry name" value="GAF domain-like"/>
    <property type="match status" value="1"/>
</dbReference>
<dbReference type="CDD" id="cd00130">
    <property type="entry name" value="PAS"/>
    <property type="match status" value="1"/>
</dbReference>
<evidence type="ECO:0000313" key="14">
    <source>
        <dbReference type="Proteomes" id="UP000221734"/>
    </source>
</evidence>
<dbReference type="SMART" id="SM00086">
    <property type="entry name" value="PAC"/>
    <property type="match status" value="1"/>
</dbReference>
<dbReference type="EMBL" id="CT573072">
    <property type="protein sequence ID" value="CAJ72209.1"/>
    <property type="molecule type" value="Genomic_DNA"/>
</dbReference>
<proteinExistence type="predicted"/>
<sequence>MFTYNKDTFLNINKIIFSSLDIREVYQTMSNELSKIIDFDRLTITLITEDNNLYEAFVVQSKTHEDTYIKEGDLYPMKDSLMEKVVQSRKPVIVDDTAKSQFATDVFLFKEGIRSRLGFPLVYKGCIMKHQKLFHIDEKKYPIEFKERIIGSINFGSRQKQHYSKKHVDFVSKIAPQLAMAIENTRLFNRIKDAEEKYRNVVESSPDIIFECTSDGKFFLINPSVEKILGYSVHYFYDAGSSILSLCHADDQGQVQREILQLFHGEKNSLMDFEFRVVHKKGNIVWLSLEAIPIKQDNKIIGIEGFCRDITDRKKLDELKNSLIRDVTHELKTPVAKMEMAIDMYWRSFAIESESPGEKELHLYNLLQNNVSRLKNIIRNVLDISRLESGVERLNISDFTFVELVDQVIHELNPIAIQKDNKITHQIPPAIILKADREKMYYLLVNLVGNAIKFTSHGRIDISFMITPNGFEVSVKDTGKGLNEEAIKHAFDKFYKETPSIPGSGIGLAISKNIVELHNGCIWAESGGKGKGAKFTFRLPTCHLMKQST</sequence>
<evidence type="ECO:0000313" key="12">
    <source>
        <dbReference type="EMBL" id="QII10429.1"/>
    </source>
</evidence>
<feature type="domain" description="Histidine kinase" evidence="8">
    <location>
        <begin position="326"/>
        <end position="543"/>
    </location>
</feature>
<evidence type="ECO:0000256" key="2">
    <source>
        <dbReference type="ARBA" id="ARBA00012438"/>
    </source>
</evidence>
<dbReference type="Pfam" id="PF02518">
    <property type="entry name" value="HATPase_c"/>
    <property type="match status" value="1"/>
</dbReference>
<dbReference type="GO" id="GO:0005886">
    <property type="term" value="C:plasma membrane"/>
    <property type="evidence" value="ECO:0007669"/>
    <property type="project" value="TreeGrafter"/>
</dbReference>
<dbReference type="GO" id="GO:0000155">
    <property type="term" value="F:phosphorelay sensor kinase activity"/>
    <property type="evidence" value="ECO:0007669"/>
    <property type="project" value="InterPro"/>
</dbReference>
<dbReference type="Pfam" id="PF08447">
    <property type="entry name" value="PAS_3"/>
    <property type="match status" value="1"/>
</dbReference>
<reference evidence="11" key="1">
    <citation type="journal article" date="2006" name="Nature">
        <title>Deciphering the evolution and metabolism of an anammox bacterium from a community genome.</title>
        <authorList>
            <person name="Strous M."/>
            <person name="Pelletier E."/>
            <person name="Mangenot S."/>
            <person name="Rattei T."/>
            <person name="Lehner A."/>
            <person name="Taylor M.W."/>
            <person name="Horn M."/>
            <person name="Daims H."/>
            <person name="Bartol-Mavel D."/>
            <person name="Wincker P."/>
            <person name="Barbe V."/>
            <person name="Fonknechten N."/>
            <person name="Vallenet D."/>
            <person name="Segurens B."/>
            <person name="Schenowitz-Truong C."/>
            <person name="Medigue C."/>
            <person name="Collingro A."/>
            <person name="Snel B."/>
            <person name="Dutilh B.E."/>
            <person name="OpDenCamp H.J.M."/>
            <person name="vanDerDrift C."/>
            <person name="Cirpus I."/>
            <person name="vanDePas-Schoonen K.T."/>
            <person name="Harhangi H.R."/>
            <person name="vanNiftrik L."/>
            <person name="Schmid M."/>
            <person name="Keltjens J."/>
            <person name="vanDeVossenberg J."/>
            <person name="Kartal B."/>
            <person name="Meier H."/>
            <person name="Frishman D."/>
            <person name="Huynen M.A."/>
            <person name="Mewes H."/>
            <person name="Weissenbach J."/>
            <person name="Jetten M.S.M."/>
            <person name="Wagner M."/>
            <person name="LePaslier D."/>
        </authorList>
    </citation>
    <scope>NUCLEOTIDE SEQUENCE</scope>
</reference>
<dbReference type="Pfam" id="PF01590">
    <property type="entry name" value="GAF"/>
    <property type="match status" value="1"/>
</dbReference>
<evidence type="ECO:0000256" key="3">
    <source>
        <dbReference type="ARBA" id="ARBA00022553"/>
    </source>
</evidence>
<dbReference type="InterPro" id="IPR001610">
    <property type="entry name" value="PAC"/>
</dbReference>
<reference evidence="14" key="4">
    <citation type="submission" date="2017-10" db="EMBL/GenBank/DDBJ databases">
        <authorList>
            <person name="Frank J."/>
        </authorList>
    </citation>
    <scope>NUCLEOTIDE SEQUENCE [LARGE SCALE GENOMIC DNA]</scope>
</reference>
<dbReference type="InterPro" id="IPR036890">
    <property type="entry name" value="HATPase_C_sf"/>
</dbReference>
<dbReference type="PROSITE" id="PS50109">
    <property type="entry name" value="HIS_KIN"/>
    <property type="match status" value="1"/>
</dbReference>
<dbReference type="InterPro" id="IPR000014">
    <property type="entry name" value="PAS"/>
</dbReference>
<keyword evidence="4 11" id="KW-0808">Transferase</keyword>
<dbReference type="SMART" id="SM00091">
    <property type="entry name" value="PAS"/>
    <property type="match status" value="1"/>
</dbReference>
<dbReference type="InterPro" id="IPR004358">
    <property type="entry name" value="Sig_transdc_His_kin-like_C"/>
</dbReference>
<evidence type="ECO:0000256" key="5">
    <source>
        <dbReference type="ARBA" id="ARBA00022777"/>
    </source>
</evidence>
<organism evidence="11">
    <name type="scientific">Kuenenia stuttgartiensis</name>
    <dbReference type="NCBI Taxonomy" id="174633"/>
    <lineage>
        <taxon>Bacteria</taxon>
        <taxon>Pseudomonadati</taxon>
        <taxon>Planctomycetota</taxon>
        <taxon>Candidatus Brocadiia</taxon>
        <taxon>Candidatus Brocadiales</taxon>
        <taxon>Candidatus Brocadiaceae</taxon>
        <taxon>Candidatus Kuenenia</taxon>
    </lineage>
</organism>
<dbReference type="SMART" id="SM00388">
    <property type="entry name" value="HisKA"/>
    <property type="match status" value="1"/>
</dbReference>
<dbReference type="InterPro" id="IPR003594">
    <property type="entry name" value="HATPase_dom"/>
</dbReference>
<dbReference type="PROSITE" id="PS50112">
    <property type="entry name" value="PAS"/>
    <property type="match status" value="1"/>
</dbReference>
<dbReference type="Pfam" id="PF00512">
    <property type="entry name" value="HisKA"/>
    <property type="match status" value="1"/>
</dbReference>
<dbReference type="InterPro" id="IPR003018">
    <property type="entry name" value="GAF"/>
</dbReference>
<evidence type="ECO:0000256" key="6">
    <source>
        <dbReference type="ARBA" id="ARBA00023012"/>
    </source>
</evidence>
<dbReference type="SUPFAM" id="SSF47384">
    <property type="entry name" value="Homodimeric domain of signal transducing histidine kinase"/>
    <property type="match status" value="1"/>
</dbReference>
<evidence type="ECO:0000313" key="13">
    <source>
        <dbReference type="EMBL" id="SOH03761.1"/>
    </source>
</evidence>
<reference evidence="11" key="2">
    <citation type="submission" date="2006-01" db="EMBL/GenBank/DDBJ databases">
        <authorList>
            <person name="Genoscope"/>
        </authorList>
    </citation>
    <scope>NUCLEOTIDE SEQUENCE</scope>
</reference>
<keyword evidence="6" id="KW-0902">Two-component regulatory system</keyword>
<feature type="domain" description="PAC" evidence="10">
    <location>
        <begin position="271"/>
        <end position="322"/>
    </location>
</feature>
<dbReference type="Gene3D" id="3.30.450.40">
    <property type="match status" value="2"/>
</dbReference>
<evidence type="ECO:0000259" key="9">
    <source>
        <dbReference type="PROSITE" id="PS50112"/>
    </source>
</evidence>
<evidence type="ECO:0000259" key="8">
    <source>
        <dbReference type="PROSITE" id="PS50109"/>
    </source>
</evidence>
<dbReference type="InterPro" id="IPR005467">
    <property type="entry name" value="His_kinase_dom"/>
</dbReference>
<keyword evidence="7" id="KW-0472">Membrane</keyword>
<dbReference type="SMART" id="SM00065">
    <property type="entry name" value="GAF"/>
    <property type="match status" value="1"/>
</dbReference>
<dbReference type="SUPFAM" id="SSF55874">
    <property type="entry name" value="ATPase domain of HSP90 chaperone/DNA topoisomerase II/histidine kinase"/>
    <property type="match status" value="1"/>
</dbReference>
<accession>Q1PYP0</accession>
<keyword evidence="3" id="KW-0597">Phosphoprotein</keyword>
<dbReference type="AlphaFoldDB" id="Q1PYP0"/>
<dbReference type="PROSITE" id="PS50113">
    <property type="entry name" value="PAC"/>
    <property type="match status" value="1"/>
</dbReference>
<dbReference type="PANTHER" id="PTHR45453">
    <property type="entry name" value="PHOSPHATE REGULON SENSOR PROTEIN PHOR"/>
    <property type="match status" value="1"/>
</dbReference>
<name>Q1PYP0_KUEST</name>
<dbReference type="SUPFAM" id="SSF55785">
    <property type="entry name" value="PYP-like sensor domain (PAS domain)"/>
    <property type="match status" value="1"/>
</dbReference>
<dbReference type="GO" id="GO:0016036">
    <property type="term" value="P:cellular response to phosphate starvation"/>
    <property type="evidence" value="ECO:0007669"/>
    <property type="project" value="TreeGrafter"/>
</dbReference>
<gene>
    <name evidence="11" type="primary">fixL</name>
    <name evidence="13" type="synonym">fixL_1</name>
    <name evidence="12" type="ORF">KsCSTR_10500</name>
    <name evidence="13" type="ORF">KSMBR1_1259</name>
    <name evidence="11" type="ORF">kustd1464</name>
</gene>
<dbReference type="PANTHER" id="PTHR45453:SF1">
    <property type="entry name" value="PHOSPHATE REGULON SENSOR PROTEIN PHOR"/>
    <property type="match status" value="1"/>
</dbReference>
<dbReference type="RefSeq" id="WP_099324533.1">
    <property type="nucleotide sequence ID" value="NZ_CP049055.1"/>
</dbReference>
<feature type="domain" description="PAS" evidence="9">
    <location>
        <begin position="194"/>
        <end position="266"/>
    </location>
</feature>
<dbReference type="Gene3D" id="3.30.450.20">
    <property type="entry name" value="PAS domain"/>
    <property type="match status" value="1"/>
</dbReference>
<evidence type="ECO:0000313" key="11">
    <source>
        <dbReference type="EMBL" id="CAJ72209.1"/>
    </source>
</evidence>
<dbReference type="InterPro" id="IPR035965">
    <property type="entry name" value="PAS-like_dom_sf"/>
</dbReference>
<dbReference type="Proteomes" id="UP000221734">
    <property type="component" value="Chromosome Kuenenia_stuttgartiensis_MBR1"/>
</dbReference>
<evidence type="ECO:0000313" key="15">
    <source>
        <dbReference type="Proteomes" id="UP000501926"/>
    </source>
</evidence>
<reference evidence="12 15" key="5">
    <citation type="submission" date="2020-02" db="EMBL/GenBank/DDBJ databases">
        <title>Newly sequenced genome of strain CSTR1 showed variability in Candidatus Kuenenia stuttgartiensis genomes.</title>
        <authorList>
            <person name="Ding C."/>
            <person name="Adrian L."/>
        </authorList>
    </citation>
    <scope>NUCLEOTIDE SEQUENCE [LARGE SCALE GENOMIC DNA]</scope>
    <source>
        <strain evidence="12 15">CSTR1</strain>
    </source>
</reference>
<dbReference type="EC" id="2.7.13.3" evidence="2"/>
<dbReference type="OrthoDB" id="231918at2"/>
<dbReference type="InterPro" id="IPR003661">
    <property type="entry name" value="HisK_dim/P_dom"/>
</dbReference>
<comment type="catalytic activity">
    <reaction evidence="1">
        <text>ATP + protein L-histidine = ADP + protein N-phospho-L-histidine.</text>
        <dbReference type="EC" id="2.7.13.3"/>
    </reaction>
</comment>
<dbReference type="FunFam" id="3.30.565.10:FF:000006">
    <property type="entry name" value="Sensor histidine kinase WalK"/>
    <property type="match status" value="1"/>
</dbReference>
<evidence type="ECO:0000256" key="4">
    <source>
        <dbReference type="ARBA" id="ARBA00022679"/>
    </source>
</evidence>
<dbReference type="CDD" id="cd00082">
    <property type="entry name" value="HisKA"/>
    <property type="match status" value="1"/>
</dbReference>
<dbReference type="InterPro" id="IPR029016">
    <property type="entry name" value="GAF-like_dom_sf"/>
</dbReference>
<dbReference type="Gene3D" id="1.10.287.130">
    <property type="match status" value="1"/>
</dbReference>
<dbReference type="Proteomes" id="UP000501926">
    <property type="component" value="Chromosome"/>
</dbReference>
<dbReference type="InterPro" id="IPR013655">
    <property type="entry name" value="PAS_fold_3"/>
</dbReference>
<evidence type="ECO:0000259" key="10">
    <source>
        <dbReference type="PROSITE" id="PS50113"/>
    </source>
</evidence>
<dbReference type="InterPro" id="IPR050351">
    <property type="entry name" value="BphY/WalK/GraS-like"/>
</dbReference>
<dbReference type="GO" id="GO:0004721">
    <property type="term" value="F:phosphoprotein phosphatase activity"/>
    <property type="evidence" value="ECO:0007669"/>
    <property type="project" value="TreeGrafter"/>
</dbReference>
<dbReference type="InterPro" id="IPR036097">
    <property type="entry name" value="HisK_dim/P_sf"/>
</dbReference>
<evidence type="ECO:0000256" key="1">
    <source>
        <dbReference type="ARBA" id="ARBA00000085"/>
    </source>
</evidence>
<dbReference type="PRINTS" id="PR00344">
    <property type="entry name" value="BCTRLSENSOR"/>
</dbReference>
<dbReference type="Gene3D" id="3.30.565.10">
    <property type="entry name" value="Histidine kinase-like ATPase, C-terminal domain"/>
    <property type="match status" value="1"/>
</dbReference>
<protein>
    <recommendedName>
        <fullName evidence="2">histidine kinase</fullName>
        <ecNumber evidence="2">2.7.13.3</ecNumber>
    </recommendedName>
</protein>
<dbReference type="NCBIfam" id="TIGR00229">
    <property type="entry name" value="sensory_box"/>
    <property type="match status" value="1"/>
</dbReference>
<keyword evidence="14" id="KW-1185">Reference proteome</keyword>